<sequence length="24" mass="2715">MARSSAPSHQRYELPSSAPRRDSQ</sequence>
<gene>
    <name evidence="2" type="ORF">E2C01_077104</name>
</gene>
<evidence type="ECO:0000313" key="3">
    <source>
        <dbReference type="Proteomes" id="UP000324222"/>
    </source>
</evidence>
<feature type="region of interest" description="Disordered" evidence="1">
    <location>
        <begin position="1"/>
        <end position="24"/>
    </location>
</feature>
<proteinExistence type="predicted"/>
<dbReference type="EMBL" id="VSRR010059768">
    <property type="protein sequence ID" value="MPC82436.1"/>
    <property type="molecule type" value="Genomic_DNA"/>
</dbReference>
<accession>A0A5B7IKW0</accession>
<reference evidence="2 3" key="1">
    <citation type="submission" date="2019-05" db="EMBL/GenBank/DDBJ databases">
        <title>Another draft genome of Portunus trituberculatus and its Hox gene families provides insights of decapod evolution.</title>
        <authorList>
            <person name="Jeong J.-H."/>
            <person name="Song I."/>
            <person name="Kim S."/>
            <person name="Choi T."/>
            <person name="Kim D."/>
            <person name="Ryu S."/>
            <person name="Kim W."/>
        </authorList>
    </citation>
    <scope>NUCLEOTIDE SEQUENCE [LARGE SCALE GENOMIC DNA]</scope>
    <source>
        <tissue evidence="2">Muscle</tissue>
    </source>
</reference>
<organism evidence="2 3">
    <name type="scientific">Portunus trituberculatus</name>
    <name type="common">Swimming crab</name>
    <name type="synonym">Neptunus trituberculatus</name>
    <dbReference type="NCBI Taxonomy" id="210409"/>
    <lineage>
        <taxon>Eukaryota</taxon>
        <taxon>Metazoa</taxon>
        <taxon>Ecdysozoa</taxon>
        <taxon>Arthropoda</taxon>
        <taxon>Crustacea</taxon>
        <taxon>Multicrustacea</taxon>
        <taxon>Malacostraca</taxon>
        <taxon>Eumalacostraca</taxon>
        <taxon>Eucarida</taxon>
        <taxon>Decapoda</taxon>
        <taxon>Pleocyemata</taxon>
        <taxon>Brachyura</taxon>
        <taxon>Eubrachyura</taxon>
        <taxon>Portunoidea</taxon>
        <taxon>Portunidae</taxon>
        <taxon>Portuninae</taxon>
        <taxon>Portunus</taxon>
    </lineage>
</organism>
<name>A0A5B7IKW0_PORTR</name>
<evidence type="ECO:0000256" key="1">
    <source>
        <dbReference type="SAM" id="MobiDB-lite"/>
    </source>
</evidence>
<keyword evidence="3" id="KW-1185">Reference proteome</keyword>
<protein>
    <submittedName>
        <fullName evidence="2">Uncharacterized protein</fullName>
    </submittedName>
</protein>
<evidence type="ECO:0000313" key="2">
    <source>
        <dbReference type="EMBL" id="MPC82436.1"/>
    </source>
</evidence>
<dbReference type="AlphaFoldDB" id="A0A5B7IKW0"/>
<dbReference type="Proteomes" id="UP000324222">
    <property type="component" value="Unassembled WGS sequence"/>
</dbReference>
<comment type="caution">
    <text evidence="2">The sequence shown here is derived from an EMBL/GenBank/DDBJ whole genome shotgun (WGS) entry which is preliminary data.</text>
</comment>